<dbReference type="InterPro" id="IPR036621">
    <property type="entry name" value="Anticodon-bd_dom_sf"/>
</dbReference>
<dbReference type="Pfam" id="PF03129">
    <property type="entry name" value="HGTP_anticodon"/>
    <property type="match status" value="1"/>
</dbReference>
<dbReference type="GO" id="GO:0005739">
    <property type="term" value="C:mitochondrion"/>
    <property type="evidence" value="ECO:0007669"/>
    <property type="project" value="TreeGrafter"/>
</dbReference>
<dbReference type="SUPFAM" id="SSF52954">
    <property type="entry name" value="Class II aaRS ABD-related"/>
    <property type="match status" value="1"/>
</dbReference>
<dbReference type="Proteomes" id="UP000694892">
    <property type="component" value="Chromosome 9_10S"/>
</dbReference>
<protein>
    <recommendedName>
        <fullName evidence="1">Anticodon-binding domain-containing protein</fullName>
    </recommendedName>
</protein>
<dbReference type="InterPro" id="IPR004154">
    <property type="entry name" value="Anticodon-bd"/>
</dbReference>
<dbReference type="Gene3D" id="3.40.50.800">
    <property type="entry name" value="Anticodon-binding domain"/>
    <property type="match status" value="1"/>
</dbReference>
<sequence>MLLTLENTGQLLVAAGSMVTRTLAKHHLRGKHRRDCVWCSKCHILGPLGVELKRNLVSQWWNSVVLYREQVLGIDTLHHLAICTHHLKELPRDQLDTWLEDPAGELGVLRHELLYGSLLEYVPSMELLNKKLLFGLAEIGKCFHSVQKEGSKGTVHPRIGERTVAFLVWFSSPKSSGQWQEYWLRQRLQWWQKGLMLGESPSGFRCNDFQDEQGGKRYMIQYEFPWGRETIETLCNLDDSALLQMHSGCTTKLQVAYFIDGDLDRGILAYLSDALQQMEGPPLRGQYHQREILKLHPTLHGSLEQRYTKYDEMGVLFTVLVIESMLENGLIQVYSRDTTLKETIHVSKVKDFLVRYIAAAGNL</sequence>
<evidence type="ECO:0000313" key="2">
    <source>
        <dbReference type="EMBL" id="OCT60848.1"/>
    </source>
</evidence>
<proteinExistence type="predicted"/>
<dbReference type="SUPFAM" id="SSF55681">
    <property type="entry name" value="Class II aaRS and biotin synthetases"/>
    <property type="match status" value="1"/>
</dbReference>
<dbReference type="EMBL" id="CM004483">
    <property type="protein sequence ID" value="OCT60848.1"/>
    <property type="molecule type" value="Genomic_DNA"/>
</dbReference>
<dbReference type="AlphaFoldDB" id="A0A974BU09"/>
<dbReference type="PANTHER" id="PTHR10745">
    <property type="entry name" value="GLYCYL-TRNA SYNTHETASE/DNA POLYMERASE SUBUNIT GAMMA-2"/>
    <property type="match status" value="1"/>
</dbReference>
<dbReference type="PANTHER" id="PTHR10745:SF8">
    <property type="entry name" value="DNA POLYMERASE SUBUNIT GAMMA-2, MITOCHONDRIAL"/>
    <property type="match status" value="1"/>
</dbReference>
<evidence type="ECO:0000259" key="1">
    <source>
        <dbReference type="Pfam" id="PF03129"/>
    </source>
</evidence>
<dbReference type="InterPro" id="IPR045864">
    <property type="entry name" value="aa-tRNA-synth_II/BPL/LPL"/>
</dbReference>
<name>A0A974BU09_XENLA</name>
<gene>
    <name evidence="2" type="ORF">XELAEV_18046870mg</name>
</gene>
<feature type="domain" description="Anticodon-binding" evidence="1">
    <location>
        <begin position="300"/>
        <end position="354"/>
    </location>
</feature>
<evidence type="ECO:0000313" key="3">
    <source>
        <dbReference type="Proteomes" id="UP000694892"/>
    </source>
</evidence>
<dbReference type="GO" id="GO:0006264">
    <property type="term" value="P:mitochondrial DNA replication"/>
    <property type="evidence" value="ECO:0007669"/>
    <property type="project" value="TreeGrafter"/>
</dbReference>
<dbReference type="Gene3D" id="3.30.930.10">
    <property type="entry name" value="Bira Bifunctional Protein, Domain 2"/>
    <property type="match status" value="1"/>
</dbReference>
<reference evidence="3" key="1">
    <citation type="journal article" date="2016" name="Nature">
        <title>Genome evolution in the allotetraploid frog Xenopus laevis.</title>
        <authorList>
            <person name="Session A.M."/>
            <person name="Uno Y."/>
            <person name="Kwon T."/>
            <person name="Chapman J.A."/>
            <person name="Toyoda A."/>
            <person name="Takahashi S."/>
            <person name="Fukui A."/>
            <person name="Hikosaka A."/>
            <person name="Suzuki A."/>
            <person name="Kondo M."/>
            <person name="van Heeringen S.J."/>
            <person name="Quigley I."/>
            <person name="Heinz S."/>
            <person name="Ogino H."/>
            <person name="Ochi H."/>
            <person name="Hellsten U."/>
            <person name="Lyons J.B."/>
            <person name="Simakov O."/>
            <person name="Putnam N."/>
            <person name="Stites J."/>
            <person name="Kuroki Y."/>
            <person name="Tanaka T."/>
            <person name="Michiue T."/>
            <person name="Watanabe M."/>
            <person name="Bogdanovic O."/>
            <person name="Lister R."/>
            <person name="Georgiou G."/>
            <person name="Paranjpe S.S."/>
            <person name="van Kruijsbergen I."/>
            <person name="Shu S."/>
            <person name="Carlson J."/>
            <person name="Kinoshita T."/>
            <person name="Ohta Y."/>
            <person name="Mawaribuchi S."/>
            <person name="Jenkins J."/>
            <person name="Grimwood J."/>
            <person name="Schmutz J."/>
            <person name="Mitros T."/>
            <person name="Mozaffari S.V."/>
            <person name="Suzuki Y."/>
            <person name="Haramoto Y."/>
            <person name="Yamamoto T.S."/>
            <person name="Takagi C."/>
            <person name="Heald R."/>
            <person name="Miller K."/>
            <person name="Haudenschild C."/>
            <person name="Kitzman J."/>
            <person name="Nakayama T."/>
            <person name="Izutsu Y."/>
            <person name="Robert J."/>
            <person name="Fortriede J."/>
            <person name="Burns K."/>
            <person name="Lotay V."/>
            <person name="Karimi K."/>
            <person name="Yasuoka Y."/>
            <person name="Dichmann D.S."/>
            <person name="Flajnik M.F."/>
            <person name="Houston D.W."/>
            <person name="Shendure J."/>
            <person name="DuPasquier L."/>
            <person name="Vize P.D."/>
            <person name="Zorn A.M."/>
            <person name="Ito M."/>
            <person name="Marcotte E.M."/>
            <person name="Wallingford J.B."/>
            <person name="Ito Y."/>
            <person name="Asashima M."/>
            <person name="Ueno N."/>
            <person name="Matsuda Y."/>
            <person name="Veenstra G.J."/>
            <person name="Fujiyama A."/>
            <person name="Harland R.M."/>
            <person name="Taira M."/>
            <person name="Rokhsar D.S."/>
        </authorList>
    </citation>
    <scope>NUCLEOTIDE SEQUENCE [LARGE SCALE GENOMIC DNA]</scope>
    <source>
        <strain evidence="3">J</strain>
    </source>
</reference>
<accession>A0A974BU09</accession>
<dbReference type="InterPro" id="IPR027031">
    <property type="entry name" value="Gly-tRNA_synthase/POLG2"/>
</dbReference>
<dbReference type="OMA" id="DEMGIMF"/>
<organism evidence="2 3">
    <name type="scientific">Xenopus laevis</name>
    <name type="common">African clawed frog</name>
    <dbReference type="NCBI Taxonomy" id="8355"/>
    <lineage>
        <taxon>Eukaryota</taxon>
        <taxon>Metazoa</taxon>
        <taxon>Chordata</taxon>
        <taxon>Craniata</taxon>
        <taxon>Vertebrata</taxon>
        <taxon>Euteleostomi</taxon>
        <taxon>Amphibia</taxon>
        <taxon>Batrachia</taxon>
        <taxon>Anura</taxon>
        <taxon>Pipoidea</taxon>
        <taxon>Pipidae</taxon>
        <taxon>Xenopodinae</taxon>
        <taxon>Xenopus</taxon>
        <taxon>Xenopus</taxon>
    </lineage>
</organism>